<evidence type="ECO:0008006" key="10">
    <source>
        <dbReference type="Google" id="ProtNLM"/>
    </source>
</evidence>
<evidence type="ECO:0000256" key="3">
    <source>
        <dbReference type="ARBA" id="ARBA00022525"/>
    </source>
</evidence>
<dbReference type="Gene3D" id="3.40.50.1110">
    <property type="entry name" value="SGNH hydrolase"/>
    <property type="match status" value="1"/>
</dbReference>
<keyword evidence="5" id="KW-0378">Hydrolase</keyword>
<sequence length="393" mass="44017">MFFFRPCIFREIRMKDYLILLHLTLLNYLHSAKSESSLAPALYVFGDSLLDSGNNNFLVTLARANFPPYGINFKDGATGRFTNGKTVADITAEKLGLPYAPPYLSPQSFQVLTGMNYASGAGGILAETGSHLGKCLSLDNQIHLFQKNVEMELPSHFGTTEELSKYLSKSIFMVAIGTNDYINNYLQPLFFNTSTVYTPQAFEQLLIQRLSQSLQRLYKLGARKIVVFEIGPIGCMPTYTKNQKPAGQCVEEYNQLVNYFNTQLAVMLPQLTSTSYGSFFINGKINKIVHNMIQNPCDYGENQVNSFYNLENSSQPSDNPLIAGFVETKDPCCFAWDGTLTCTPNVLPCHNIDGYFWWDAYHLTQAVYSVIARDCFNGSLACVPVNIQQLLHS</sequence>
<keyword evidence="9" id="KW-1185">Reference proteome</keyword>
<dbReference type="GO" id="GO:0016042">
    <property type="term" value="P:lipid catabolic process"/>
    <property type="evidence" value="ECO:0007669"/>
    <property type="project" value="UniProtKB-KW"/>
</dbReference>
<organism evidence="8 9">
    <name type="scientific">Kingdonia uniflora</name>
    <dbReference type="NCBI Taxonomy" id="39325"/>
    <lineage>
        <taxon>Eukaryota</taxon>
        <taxon>Viridiplantae</taxon>
        <taxon>Streptophyta</taxon>
        <taxon>Embryophyta</taxon>
        <taxon>Tracheophyta</taxon>
        <taxon>Spermatophyta</taxon>
        <taxon>Magnoliopsida</taxon>
        <taxon>Ranunculales</taxon>
        <taxon>Circaeasteraceae</taxon>
        <taxon>Kingdonia</taxon>
    </lineage>
</organism>
<reference evidence="8 9" key="1">
    <citation type="journal article" date="2020" name="IScience">
        <title>Genome Sequencing of the Endangered Kingdonia uniflora (Circaeasteraceae, Ranunculales) Reveals Potential Mechanisms of Evolutionary Specialization.</title>
        <authorList>
            <person name="Sun Y."/>
            <person name="Deng T."/>
            <person name="Zhang A."/>
            <person name="Moore M.J."/>
            <person name="Landis J.B."/>
            <person name="Lin N."/>
            <person name="Zhang H."/>
            <person name="Zhang X."/>
            <person name="Huang J."/>
            <person name="Zhang X."/>
            <person name="Sun H."/>
            <person name="Wang H."/>
        </authorList>
    </citation>
    <scope>NUCLEOTIDE SEQUENCE [LARGE SCALE GENOMIC DNA]</scope>
    <source>
        <strain evidence="8">TB1705</strain>
        <tissue evidence="8">Leaf</tissue>
    </source>
</reference>
<dbReference type="CDD" id="cd01837">
    <property type="entry name" value="SGNH_plant_lipase_like"/>
    <property type="match status" value="1"/>
</dbReference>
<evidence type="ECO:0000313" key="9">
    <source>
        <dbReference type="Proteomes" id="UP000541444"/>
    </source>
</evidence>
<evidence type="ECO:0000256" key="5">
    <source>
        <dbReference type="ARBA" id="ARBA00022801"/>
    </source>
</evidence>
<evidence type="ECO:0000256" key="2">
    <source>
        <dbReference type="ARBA" id="ARBA00008668"/>
    </source>
</evidence>
<dbReference type="PANTHER" id="PTHR45650:SF14">
    <property type="entry name" value="GDSL ESTERASE_LIPASE 7-LIKE"/>
    <property type="match status" value="1"/>
</dbReference>
<evidence type="ECO:0000313" key="8">
    <source>
        <dbReference type="EMBL" id="KAF6169117.1"/>
    </source>
</evidence>
<evidence type="ECO:0000256" key="4">
    <source>
        <dbReference type="ARBA" id="ARBA00022729"/>
    </source>
</evidence>
<comment type="subcellular location">
    <subcellularLocation>
        <location evidence="1">Secreted</location>
    </subcellularLocation>
</comment>
<comment type="caution">
    <text evidence="8">The sequence shown here is derived from an EMBL/GenBank/DDBJ whole genome shotgun (WGS) entry which is preliminary data.</text>
</comment>
<comment type="similarity">
    <text evidence="2">Belongs to the 'GDSL' lipolytic enzyme family.</text>
</comment>
<dbReference type="InterPro" id="IPR051238">
    <property type="entry name" value="GDSL_esterase/lipase"/>
</dbReference>
<dbReference type="SUPFAM" id="SSF52266">
    <property type="entry name" value="SGNH hydrolase"/>
    <property type="match status" value="1"/>
</dbReference>
<dbReference type="EMBL" id="JACGCM010000671">
    <property type="protein sequence ID" value="KAF6169117.1"/>
    <property type="molecule type" value="Genomic_DNA"/>
</dbReference>
<dbReference type="GO" id="GO:0016788">
    <property type="term" value="F:hydrolase activity, acting on ester bonds"/>
    <property type="evidence" value="ECO:0007669"/>
    <property type="project" value="InterPro"/>
</dbReference>
<proteinExistence type="inferred from homology"/>
<dbReference type="GO" id="GO:0005576">
    <property type="term" value="C:extracellular region"/>
    <property type="evidence" value="ECO:0007669"/>
    <property type="project" value="UniProtKB-SubCell"/>
</dbReference>
<name>A0A7J7NPH7_9MAGN</name>
<accession>A0A7J7NPH7</accession>
<dbReference type="Pfam" id="PF00657">
    <property type="entry name" value="Lipase_GDSL"/>
    <property type="match status" value="1"/>
</dbReference>
<dbReference type="PANTHER" id="PTHR45650">
    <property type="entry name" value="GDSL-LIKE LIPASE/ACYLHYDROLASE-RELATED"/>
    <property type="match status" value="1"/>
</dbReference>
<dbReference type="InterPro" id="IPR035669">
    <property type="entry name" value="SGNH_plant_lipase-like"/>
</dbReference>
<keyword evidence="7" id="KW-0443">Lipid metabolism</keyword>
<dbReference type="AlphaFoldDB" id="A0A7J7NPH7"/>
<evidence type="ECO:0000256" key="6">
    <source>
        <dbReference type="ARBA" id="ARBA00022963"/>
    </source>
</evidence>
<evidence type="ECO:0000256" key="1">
    <source>
        <dbReference type="ARBA" id="ARBA00004613"/>
    </source>
</evidence>
<keyword evidence="6" id="KW-0442">Lipid degradation</keyword>
<keyword evidence="3" id="KW-0964">Secreted</keyword>
<evidence type="ECO:0000256" key="7">
    <source>
        <dbReference type="ARBA" id="ARBA00023098"/>
    </source>
</evidence>
<dbReference type="OrthoDB" id="1600564at2759"/>
<dbReference type="InterPro" id="IPR036514">
    <property type="entry name" value="SGNH_hydro_sf"/>
</dbReference>
<dbReference type="InterPro" id="IPR001087">
    <property type="entry name" value="GDSL"/>
</dbReference>
<dbReference type="Proteomes" id="UP000541444">
    <property type="component" value="Unassembled WGS sequence"/>
</dbReference>
<keyword evidence="4" id="KW-0732">Signal</keyword>
<gene>
    <name evidence="8" type="ORF">GIB67_038614</name>
</gene>
<protein>
    <recommendedName>
        <fullName evidence="10">GDSL esterase/lipase 7</fullName>
    </recommendedName>
</protein>